<keyword evidence="2" id="KW-1185">Reference proteome</keyword>
<dbReference type="Proteomes" id="UP000174965">
    <property type="component" value="Segment"/>
</dbReference>
<name>G8H192_9BETA</name>
<reference evidence="1 2" key="1">
    <citation type="journal article" date="2011" name="J. Virol.">
        <title>Genomic sequencing and characterization of cynomolgus macaque cytomegalovirus.</title>
        <authorList>
            <person name="Marsh A.K."/>
            <person name="Willer D.O."/>
            <person name="Ambagala A.P."/>
            <person name="Dzamba M."/>
            <person name="Chan J.K."/>
            <person name="Pilon R."/>
            <person name="Fournier J."/>
            <person name="Sandstrom P."/>
            <person name="Brudno M."/>
            <person name="Macdonald K.S."/>
        </authorList>
    </citation>
    <scope>NUCLEOTIDE SEQUENCE [LARGE SCALE GENOMIC DNA]</scope>
    <source>
        <strain evidence="1 2">Ottawa</strain>
    </source>
</reference>
<dbReference type="EMBL" id="JN227533">
    <property type="protein sequence ID" value="AEQ32166.1"/>
    <property type="molecule type" value="Genomic_DNA"/>
</dbReference>
<sequence length="125" mass="14099">MFNVPIKHNCPTPSLMFNEPRLSIVHRPARHNLQKRLRHGALGDQVRRFSSTTQVRIEEHVCSGCQSHLVLVLNLLVAPSPSVAQAVQEAGGLTVRCEIFVIRFCFSAFFLIQFLQSQKHLIGLL</sequence>
<accession>G8H192</accession>
<evidence type="ECO:0000313" key="1">
    <source>
        <dbReference type="EMBL" id="AEQ32166.1"/>
    </source>
</evidence>
<gene>
    <name evidence="1" type="ORF">cy86</name>
</gene>
<protein>
    <submittedName>
        <fullName evidence="1">Uncharacterized protein</fullName>
    </submittedName>
</protein>
<proteinExistence type="predicted"/>
<evidence type="ECO:0000313" key="2">
    <source>
        <dbReference type="Proteomes" id="UP000174965"/>
    </source>
</evidence>
<organism evidence="1 2">
    <name type="scientific">macacine betaherpesvirus 8</name>
    <dbReference type="NCBI Taxonomy" id="2560567"/>
    <lineage>
        <taxon>Viruses</taxon>
        <taxon>Duplodnaviria</taxon>
        <taxon>Heunggongvirae</taxon>
        <taxon>Peploviricota</taxon>
        <taxon>Herviviricetes</taxon>
        <taxon>Herpesvirales</taxon>
        <taxon>Orthoherpesviridae</taxon>
        <taxon>Betaherpesvirinae</taxon>
        <taxon>Cytomegalovirus</taxon>
        <taxon>Cytomegalovirus macacinebeta8</taxon>
    </lineage>
</organism>